<evidence type="ECO:0000313" key="2">
    <source>
        <dbReference type="Proteomes" id="UP000261420"/>
    </source>
</evidence>
<dbReference type="STRING" id="41447.ENSSDUP00000014849"/>
<protein>
    <recommendedName>
        <fullName evidence="3">Tc1-like transposase DDE domain-containing protein</fullName>
    </recommendedName>
</protein>
<evidence type="ECO:0000313" key="1">
    <source>
        <dbReference type="Ensembl" id="ENSSDUP00000014849.1"/>
    </source>
</evidence>
<dbReference type="AlphaFoldDB" id="A0A3B4U884"/>
<reference evidence="1" key="1">
    <citation type="submission" date="2025-08" db="UniProtKB">
        <authorList>
            <consortium name="Ensembl"/>
        </authorList>
    </citation>
    <scope>IDENTIFICATION</scope>
</reference>
<reference evidence="1" key="2">
    <citation type="submission" date="2025-09" db="UniProtKB">
        <authorList>
            <consortium name="Ensembl"/>
        </authorList>
    </citation>
    <scope>IDENTIFICATION</scope>
</reference>
<dbReference type="Ensembl" id="ENSSDUT00000015133.1">
    <property type="protein sequence ID" value="ENSSDUP00000014849.1"/>
    <property type="gene ID" value="ENSSDUG00000010849.1"/>
</dbReference>
<evidence type="ECO:0008006" key="3">
    <source>
        <dbReference type="Google" id="ProtNLM"/>
    </source>
</evidence>
<dbReference type="Gene3D" id="3.30.420.10">
    <property type="entry name" value="Ribonuclease H-like superfamily/Ribonuclease H"/>
    <property type="match status" value="1"/>
</dbReference>
<dbReference type="Proteomes" id="UP000261420">
    <property type="component" value="Unplaced"/>
</dbReference>
<keyword evidence="2" id="KW-1185">Reference proteome</keyword>
<accession>A0A3B4U884</accession>
<dbReference type="GeneTree" id="ENSGT01120000273749"/>
<dbReference type="InterPro" id="IPR036397">
    <property type="entry name" value="RNaseH_sf"/>
</dbReference>
<organism evidence="1 2">
    <name type="scientific">Seriola dumerili</name>
    <name type="common">Greater amberjack</name>
    <name type="synonym">Caranx dumerili</name>
    <dbReference type="NCBI Taxonomy" id="41447"/>
    <lineage>
        <taxon>Eukaryota</taxon>
        <taxon>Metazoa</taxon>
        <taxon>Chordata</taxon>
        <taxon>Craniata</taxon>
        <taxon>Vertebrata</taxon>
        <taxon>Euteleostomi</taxon>
        <taxon>Actinopterygii</taxon>
        <taxon>Neopterygii</taxon>
        <taxon>Teleostei</taxon>
        <taxon>Neoteleostei</taxon>
        <taxon>Acanthomorphata</taxon>
        <taxon>Carangaria</taxon>
        <taxon>Carangiformes</taxon>
        <taxon>Carangidae</taxon>
        <taxon>Seriola</taxon>
    </lineage>
</organism>
<proteinExistence type="predicted"/>
<dbReference type="GO" id="GO:0003676">
    <property type="term" value="F:nucleic acid binding"/>
    <property type="evidence" value="ECO:0007669"/>
    <property type="project" value="InterPro"/>
</dbReference>
<sequence length="100" mass="10967">MKPKLINHHSDCTVPTMKQGGGGELTWGCMRGKGVGEMTFIDGATNAGLFTQILLEKTCPSLKKLGRRGIFQHDNDPKHKRVCKEEKCGNDKPGEICPLT</sequence>
<name>A0A3B4U884_SERDU</name>
<dbReference type="OMA" id="MLQVECI"/>